<keyword evidence="1" id="KW-1133">Transmembrane helix</keyword>
<name>A0A2T5J4I3_9SPHI</name>
<dbReference type="AlphaFoldDB" id="A0A2T5J4I3"/>
<evidence type="ECO:0000313" key="2">
    <source>
        <dbReference type="EMBL" id="PTQ92430.1"/>
    </source>
</evidence>
<keyword evidence="1" id="KW-0812">Transmembrane</keyword>
<feature type="transmembrane region" description="Helical" evidence="1">
    <location>
        <begin position="6"/>
        <end position="28"/>
    </location>
</feature>
<dbReference type="Proteomes" id="UP000244168">
    <property type="component" value="Unassembled WGS sequence"/>
</dbReference>
<keyword evidence="1" id="KW-0472">Membrane</keyword>
<dbReference type="RefSeq" id="WP_107831590.1">
    <property type="nucleotide sequence ID" value="NZ_CP160205.1"/>
</dbReference>
<dbReference type="EMBL" id="QAOQ01000012">
    <property type="protein sequence ID" value="PTQ92430.1"/>
    <property type="molecule type" value="Genomic_DNA"/>
</dbReference>
<sequence length="130" mass="15653">MEPKQIAWLTGLAGLAGALLTQLMSGLFSYMNDRRRQRLDLQRDYRNKRTEIGENFYFMNGELMAMIKKNIAYWHTRLHYRSDVTLSFLQQEMDRLDAYQTKLQNENWKYNLIGIYFDTPLQFWRNARGQ</sequence>
<protein>
    <submittedName>
        <fullName evidence="2">Uncharacterized protein</fullName>
    </submittedName>
</protein>
<proteinExistence type="predicted"/>
<gene>
    <name evidence="2" type="ORF">C8P68_11230</name>
</gene>
<accession>A0A2T5J4I3</accession>
<evidence type="ECO:0000313" key="3">
    <source>
        <dbReference type="Proteomes" id="UP000244168"/>
    </source>
</evidence>
<keyword evidence="3" id="KW-1185">Reference proteome</keyword>
<evidence type="ECO:0000256" key="1">
    <source>
        <dbReference type="SAM" id="Phobius"/>
    </source>
</evidence>
<reference evidence="2 3" key="1">
    <citation type="submission" date="2018-04" db="EMBL/GenBank/DDBJ databases">
        <title>Genomic Encyclopedia of Archaeal and Bacterial Type Strains, Phase II (KMG-II): from individual species to whole genera.</title>
        <authorList>
            <person name="Goeker M."/>
        </authorList>
    </citation>
    <scope>NUCLEOTIDE SEQUENCE [LARGE SCALE GENOMIC DNA]</scope>
    <source>
        <strain evidence="2 3">DSM 26809</strain>
    </source>
</reference>
<comment type="caution">
    <text evidence="2">The sequence shown here is derived from an EMBL/GenBank/DDBJ whole genome shotgun (WGS) entry which is preliminary data.</text>
</comment>
<organism evidence="2 3">
    <name type="scientific">Mucilaginibacter yixingensis</name>
    <dbReference type="NCBI Taxonomy" id="1295612"/>
    <lineage>
        <taxon>Bacteria</taxon>
        <taxon>Pseudomonadati</taxon>
        <taxon>Bacteroidota</taxon>
        <taxon>Sphingobacteriia</taxon>
        <taxon>Sphingobacteriales</taxon>
        <taxon>Sphingobacteriaceae</taxon>
        <taxon>Mucilaginibacter</taxon>
    </lineage>
</organism>